<organism evidence="1 2">
    <name type="scientific">Zhongshania arctica</name>
    <dbReference type="NCBI Taxonomy" id="3238302"/>
    <lineage>
        <taxon>Bacteria</taxon>
        <taxon>Pseudomonadati</taxon>
        <taxon>Pseudomonadota</taxon>
        <taxon>Gammaproteobacteria</taxon>
        <taxon>Cellvibrionales</taxon>
        <taxon>Spongiibacteraceae</taxon>
        <taxon>Zhongshania</taxon>
    </lineage>
</organism>
<dbReference type="PRINTS" id="PR00469">
    <property type="entry name" value="PNDRDTASEII"/>
</dbReference>
<keyword evidence="1" id="KW-0560">Oxidoreductase</keyword>
<reference evidence="1 2" key="1">
    <citation type="journal article" date="2011" name="Int. J. Syst. Evol. Microbiol.">
        <title>Zhongshania antarctica gen. nov., sp. nov. and Zhongshania guokunii sp. nov., gammaproteobacteria respectively isolated from coastal attached (fast) ice and surface seawater of the Antarctic.</title>
        <authorList>
            <person name="Li H.J."/>
            <person name="Zhang X.Y."/>
            <person name="Chen C.X."/>
            <person name="Zhang Y.J."/>
            <person name="Gao Z.M."/>
            <person name="Yu Y."/>
            <person name="Chen X.L."/>
            <person name="Chen B."/>
            <person name="Zhang Y.Z."/>
        </authorList>
    </citation>
    <scope>NUCLEOTIDE SEQUENCE [LARGE SCALE GENOMIC DNA]</scope>
    <source>
        <strain evidence="1 2">R06B22</strain>
    </source>
</reference>
<gene>
    <name evidence="1" type="ORF">AB4875_01985</name>
</gene>
<dbReference type="PRINTS" id="PR00368">
    <property type="entry name" value="FADPNR"/>
</dbReference>
<dbReference type="Proteomes" id="UP001557484">
    <property type="component" value="Unassembled WGS sequence"/>
</dbReference>
<sequence length="521" mass="59454">MGAAEQHIKDAKLTKLKPESVSTSIPDYEVLIIGAGISGMAAAIELKRRGIESFQILERADDVGGTWRDNNYPGIAVDIMSFVYTYSFEQNPDWSRLYAPGAELKRYMRKVACKYGLYRSTRFGVVVNSAEFDESKSLWRVNTNQGFFTARHLTSAVGSLVEPKKPTIRGIDDFQGKCMHTARWDQDYDLTGKRVALIGTGATGVQVVPEIAEQVEHLDVYQRTPIWIIPKPDARTPFWLRTLFRLSSTAQKGMRLSTHALTELVMVVGVTYFKQMPWLVRMLENVCLKNLHKQLPEQPDLWKKLTPKYGFGCKRPTFSNEYFKTFSRDNVELVTDSIDCITASGIKTKDGKEREIDVLILATGFEVFGKKSFPTYPVLGRGGIDLREYWYTNRYQAFEGLTVPGYPNFYMFMGPYALTATSYFVMAEGNAVHMARCVEEARKRGAEVVEVKQEVHDRYFEEIQKRQQSTVFLNNNCGDSSSYYFDHHGDAPLARPSTSMEMLLRAKYLSMDNYRFIRGNR</sequence>
<dbReference type="InterPro" id="IPR036188">
    <property type="entry name" value="FAD/NAD-bd_sf"/>
</dbReference>
<accession>A0ABV3TRL8</accession>
<dbReference type="EMBL" id="JBFRYB010000001">
    <property type="protein sequence ID" value="MEX1664236.1"/>
    <property type="molecule type" value="Genomic_DNA"/>
</dbReference>
<dbReference type="PANTHER" id="PTHR42877">
    <property type="entry name" value="L-ORNITHINE N(5)-MONOOXYGENASE-RELATED"/>
    <property type="match status" value="1"/>
</dbReference>
<dbReference type="Pfam" id="PF13738">
    <property type="entry name" value="Pyr_redox_3"/>
    <property type="match status" value="1"/>
</dbReference>
<dbReference type="SUPFAM" id="SSF51905">
    <property type="entry name" value="FAD/NAD(P)-binding domain"/>
    <property type="match status" value="2"/>
</dbReference>
<keyword evidence="1" id="KW-0503">Monooxygenase</keyword>
<protein>
    <submittedName>
        <fullName evidence="1">Flavin-containing monooxygenase</fullName>
        <ecNumber evidence="1">1.14.13.-</ecNumber>
    </submittedName>
</protein>
<comment type="caution">
    <text evidence="1">The sequence shown here is derived from an EMBL/GenBank/DDBJ whole genome shotgun (WGS) entry which is preliminary data.</text>
</comment>
<name>A0ABV3TRL8_9GAMM</name>
<keyword evidence="2" id="KW-1185">Reference proteome</keyword>
<evidence type="ECO:0000313" key="1">
    <source>
        <dbReference type="EMBL" id="MEX1664236.1"/>
    </source>
</evidence>
<dbReference type="PANTHER" id="PTHR42877:SF4">
    <property type="entry name" value="FAD_NAD(P)-BINDING DOMAIN-CONTAINING PROTEIN-RELATED"/>
    <property type="match status" value="1"/>
</dbReference>
<dbReference type="RefSeq" id="WP_368374361.1">
    <property type="nucleotide sequence ID" value="NZ_JBFRYB010000001.1"/>
</dbReference>
<proteinExistence type="predicted"/>
<evidence type="ECO:0000313" key="2">
    <source>
        <dbReference type="Proteomes" id="UP001557484"/>
    </source>
</evidence>
<dbReference type="EC" id="1.14.13.-" evidence="1"/>
<dbReference type="InterPro" id="IPR051209">
    <property type="entry name" value="FAD-bind_Monooxygenase_sf"/>
</dbReference>
<dbReference type="Gene3D" id="3.50.50.60">
    <property type="entry name" value="FAD/NAD(P)-binding domain"/>
    <property type="match status" value="2"/>
</dbReference>
<dbReference type="GO" id="GO:0004497">
    <property type="term" value="F:monooxygenase activity"/>
    <property type="evidence" value="ECO:0007669"/>
    <property type="project" value="UniProtKB-KW"/>
</dbReference>